<evidence type="ECO:0000313" key="7">
    <source>
        <dbReference type="Proteomes" id="UP000663829"/>
    </source>
</evidence>
<protein>
    <recommendedName>
        <fullName evidence="4">Pentatricopeptide repeat-containing protein-mitochondrial domain-containing protein</fullName>
    </recommendedName>
</protein>
<sequence length="1083" mass="126425">MFLRYHVFKRLGQNLFGNTQYVRQQLTTSSAAKVAQSDKADAEDIFLTLTTDYNRTRLVQSDLLSEAIKNINSSMSERLSLLLLNAAARSVHNVSSQKRIKLLEEAWSALKKNNVRLTSRHYETYLSGLNENGHIFDPDYYLKLIDSQQIQATPRIYSLLLTQFCREGNTDRAQNFLKMLKEKNISVDEDIFAALCVCQLKRGNDNGAQEIIQIMNERGLKSTISTYKEIFICLISEHRLEQFQSYYQQIEDQHERQSQSIANDENKELQQTNKHGSSSSVYLDAKFVLSLLNQCILYKERPIFDYLFEKLKRMNHANIPHNILNLSIQCLSNNWHKSAIELLQLQSDVEAPQDDLPYMPINDRIWVLFFKRVFETHEPKMIDLYMKLMMQKSLKPLDTILFAYYQTNASKNMDFRQAITFLLRGEELQHPMRTNYFYPLMLDSYYRNKDKWTDAERLELFSLIDRQQIPIEGTTYSYHIKEHFHSFYNNDFKHLLTTLNNNNLEYILNKLCRFLINDIQQSMKQLHVLEQVAPFFKLNIQARREEFARVIYQLLQTKPKLLPFESTSVESSPPSSAITTSDTTLSPIFSSINTICEQLSDNLTLKRDLYALLLQLATQDSRDDLCSLIANECIKNNVKFGGNVNEIDSMTRYTLPRDILEQLTRYKQGEKTWKQKLNSLNLETVTQEELEQIYAEAKQDGRHPLLIQEQLIDIYTARSHIHEAFAILNEVVSTKYVPSEKVLKQLFHLITNKMVSQSVQVKPKIYLDYLKLLCDLYERHFGIDHLTPNLTFRIAHTFMLANDEENALKIIKNKLSMSGMDNELFEHVIKFLKVDKSWLSTDALKSIGQHFLQYRVSDELTIFWNLYYDIMLEKSTTKDLVKLYSESVQHNSNLPYTYLFELFINKNDMEILQEIVDLATVQHGSQNVLHDLGLVLIKCEKLKQADKIFQTPWLKAKNGRIEVHVRKFMDQNNLSALINTIELTKNLSDIQQSHTYTTALRVAFRQNQYEIADNLIQQIEENNIPIYPKVKKYVDAYRKANGLSPLTIGEQQQLPSDVEENDDMSISESEHEKPLEMNARMVG</sequence>
<keyword evidence="7" id="KW-1185">Reference proteome</keyword>
<dbReference type="InterPro" id="IPR057027">
    <property type="entry name" value="TPR_mt"/>
</dbReference>
<accession>A0A814MIR3</accession>
<dbReference type="InterPro" id="IPR033490">
    <property type="entry name" value="LRP130"/>
</dbReference>
<evidence type="ECO:0000259" key="4">
    <source>
        <dbReference type="Pfam" id="PF23276"/>
    </source>
</evidence>
<reference evidence="5" key="1">
    <citation type="submission" date="2021-02" db="EMBL/GenBank/DDBJ databases">
        <authorList>
            <person name="Nowell W R."/>
        </authorList>
    </citation>
    <scope>NUCLEOTIDE SEQUENCE</scope>
</reference>
<dbReference type="AlphaFoldDB" id="A0A814MIR3"/>
<feature type="region of interest" description="Disordered" evidence="3">
    <location>
        <begin position="1048"/>
        <end position="1083"/>
    </location>
</feature>
<evidence type="ECO:0000256" key="1">
    <source>
        <dbReference type="ARBA" id="ARBA00022737"/>
    </source>
</evidence>
<dbReference type="InterPro" id="IPR011990">
    <property type="entry name" value="TPR-like_helical_dom_sf"/>
</dbReference>
<evidence type="ECO:0000256" key="2">
    <source>
        <dbReference type="PROSITE-ProRule" id="PRU00708"/>
    </source>
</evidence>
<dbReference type="Pfam" id="PF23276">
    <property type="entry name" value="TPR_24"/>
    <property type="match status" value="1"/>
</dbReference>
<dbReference type="EMBL" id="CAJNOQ010004948">
    <property type="protein sequence ID" value="CAF1080048.1"/>
    <property type="molecule type" value="Genomic_DNA"/>
</dbReference>
<keyword evidence="1" id="KW-0677">Repeat</keyword>
<dbReference type="PANTHER" id="PTHR46669">
    <property type="entry name" value="LEUCINE-RICH PPR MOTIF-CONTAINING PROTEIN, MITOCHONDRIAL"/>
    <property type="match status" value="1"/>
</dbReference>
<comment type="caution">
    <text evidence="5">The sequence shown here is derived from an EMBL/GenBank/DDBJ whole genome shotgun (WGS) entry which is preliminary data.</text>
</comment>
<dbReference type="PROSITE" id="PS51375">
    <property type="entry name" value="PPR"/>
    <property type="match status" value="1"/>
</dbReference>
<organism evidence="5 7">
    <name type="scientific">Didymodactylos carnosus</name>
    <dbReference type="NCBI Taxonomy" id="1234261"/>
    <lineage>
        <taxon>Eukaryota</taxon>
        <taxon>Metazoa</taxon>
        <taxon>Spiralia</taxon>
        <taxon>Gnathifera</taxon>
        <taxon>Rotifera</taxon>
        <taxon>Eurotatoria</taxon>
        <taxon>Bdelloidea</taxon>
        <taxon>Philodinida</taxon>
        <taxon>Philodinidae</taxon>
        <taxon>Didymodactylos</taxon>
    </lineage>
</organism>
<feature type="domain" description="Pentatricopeptide repeat-containing protein-mitochondrial" evidence="4">
    <location>
        <begin position="164"/>
        <end position="257"/>
    </location>
</feature>
<dbReference type="InterPro" id="IPR002885">
    <property type="entry name" value="PPR_rpt"/>
</dbReference>
<dbReference type="GO" id="GO:0005739">
    <property type="term" value="C:mitochondrion"/>
    <property type="evidence" value="ECO:0007669"/>
    <property type="project" value="TreeGrafter"/>
</dbReference>
<dbReference type="EMBL" id="CAJOBC010004949">
    <property type="protein sequence ID" value="CAF3846087.1"/>
    <property type="molecule type" value="Genomic_DNA"/>
</dbReference>
<dbReference type="OrthoDB" id="185373at2759"/>
<evidence type="ECO:0000313" key="5">
    <source>
        <dbReference type="EMBL" id="CAF1080048.1"/>
    </source>
</evidence>
<dbReference type="PANTHER" id="PTHR46669:SF1">
    <property type="entry name" value="LEUCINE-RICH PPR MOTIF-CONTAINING PROTEIN, MITOCHONDRIAL"/>
    <property type="match status" value="1"/>
</dbReference>
<evidence type="ECO:0000256" key="3">
    <source>
        <dbReference type="SAM" id="MobiDB-lite"/>
    </source>
</evidence>
<dbReference type="Proteomes" id="UP000663829">
    <property type="component" value="Unassembled WGS sequence"/>
</dbReference>
<gene>
    <name evidence="5" type="ORF">GPM918_LOCUS17721</name>
    <name evidence="6" type="ORF">SRO942_LOCUS17720</name>
</gene>
<evidence type="ECO:0000313" key="6">
    <source>
        <dbReference type="EMBL" id="CAF3846087.1"/>
    </source>
</evidence>
<name>A0A814MIR3_9BILA</name>
<dbReference type="GO" id="GO:0070129">
    <property type="term" value="P:regulation of mitochondrial translation"/>
    <property type="evidence" value="ECO:0007669"/>
    <property type="project" value="TreeGrafter"/>
</dbReference>
<proteinExistence type="predicted"/>
<dbReference type="GO" id="GO:0003730">
    <property type="term" value="F:mRNA 3'-UTR binding"/>
    <property type="evidence" value="ECO:0007669"/>
    <property type="project" value="TreeGrafter"/>
</dbReference>
<feature type="repeat" description="PPR" evidence="2">
    <location>
        <begin position="153"/>
        <end position="187"/>
    </location>
</feature>
<dbReference type="Gene3D" id="1.25.40.10">
    <property type="entry name" value="Tetratricopeptide repeat domain"/>
    <property type="match status" value="1"/>
</dbReference>
<dbReference type="Proteomes" id="UP000681722">
    <property type="component" value="Unassembled WGS sequence"/>
</dbReference>
<dbReference type="GO" id="GO:0005634">
    <property type="term" value="C:nucleus"/>
    <property type="evidence" value="ECO:0007669"/>
    <property type="project" value="TreeGrafter"/>
</dbReference>